<dbReference type="STRING" id="126957.T1IWX7"/>
<keyword evidence="3" id="KW-0175">Coiled coil</keyword>
<dbReference type="OMA" id="AMYIKEN"/>
<organism evidence="5 6">
    <name type="scientific">Strigamia maritima</name>
    <name type="common">European centipede</name>
    <name type="synonym">Geophilus maritimus</name>
    <dbReference type="NCBI Taxonomy" id="126957"/>
    <lineage>
        <taxon>Eukaryota</taxon>
        <taxon>Metazoa</taxon>
        <taxon>Ecdysozoa</taxon>
        <taxon>Arthropoda</taxon>
        <taxon>Myriapoda</taxon>
        <taxon>Chilopoda</taxon>
        <taxon>Pleurostigmophora</taxon>
        <taxon>Geophilomorpha</taxon>
        <taxon>Linotaeniidae</taxon>
        <taxon>Strigamia</taxon>
    </lineage>
</organism>
<keyword evidence="2" id="KW-0539">Nucleus</keyword>
<evidence type="ECO:0000256" key="2">
    <source>
        <dbReference type="PROSITE-ProRule" id="PRU00267"/>
    </source>
</evidence>
<name>T1IWX7_STRMM</name>
<evidence type="ECO:0000313" key="6">
    <source>
        <dbReference type="Proteomes" id="UP000014500"/>
    </source>
</evidence>
<dbReference type="SMART" id="SM00398">
    <property type="entry name" value="HMG"/>
    <property type="match status" value="2"/>
</dbReference>
<dbReference type="PANTHER" id="PTHR48112:SF22">
    <property type="entry name" value="MITOCHONDRIAL TRANSCRIPTION FACTOR A, ISOFORM B"/>
    <property type="match status" value="1"/>
</dbReference>
<evidence type="ECO:0000256" key="1">
    <source>
        <dbReference type="ARBA" id="ARBA00023125"/>
    </source>
</evidence>
<keyword evidence="1 2" id="KW-0238">DNA-binding</keyword>
<dbReference type="InterPro" id="IPR036910">
    <property type="entry name" value="HMG_box_dom_sf"/>
</dbReference>
<feature type="domain" description="HMG box" evidence="4">
    <location>
        <begin position="54"/>
        <end position="122"/>
    </location>
</feature>
<dbReference type="HOGENOM" id="CLU_1074876_0_0_1"/>
<dbReference type="InterPro" id="IPR050342">
    <property type="entry name" value="HMGB"/>
</dbReference>
<dbReference type="eggNOG" id="KOG0381">
    <property type="taxonomic scope" value="Eukaryota"/>
</dbReference>
<sequence length="259" mass="30303">MAALTRFIGFLKPLTATHSLITRYSCASANFHSDVSFHGRKPGPPTTSIIPHAPKRPTSAYTLYIKERMADLRKENAMSKVTEIMTAAAAEWKKMPQEERQKYEDMHAKLKEAYKLKKEEWDEKVTSVQLEQMEQAKLLEKEEKIKRKIKKINRDRERVYSLMGKPKRPPHSFNLFLKERLTLGTESPKEILIKAGKEWKTKTEEEKRPYVEKAKILSKKYKAESQAWLEKRDEADKVFEIEQAKKNEHSVKPKSEKDK</sequence>
<dbReference type="Pfam" id="PF00505">
    <property type="entry name" value="HMG_box"/>
    <property type="match status" value="2"/>
</dbReference>
<dbReference type="Proteomes" id="UP000014500">
    <property type="component" value="Unassembled WGS sequence"/>
</dbReference>
<dbReference type="CDD" id="cd00084">
    <property type="entry name" value="HMG-box_SF"/>
    <property type="match status" value="1"/>
</dbReference>
<protein>
    <recommendedName>
        <fullName evidence="4">HMG box domain-containing protein</fullName>
    </recommendedName>
</protein>
<dbReference type="EnsemblMetazoa" id="SMAR005704-RA">
    <property type="protein sequence ID" value="SMAR005704-PA"/>
    <property type="gene ID" value="SMAR005704"/>
</dbReference>
<proteinExistence type="predicted"/>
<dbReference type="GO" id="GO:0005634">
    <property type="term" value="C:nucleus"/>
    <property type="evidence" value="ECO:0007669"/>
    <property type="project" value="UniProtKB-UniRule"/>
</dbReference>
<dbReference type="EMBL" id="JH431634">
    <property type="status" value="NOT_ANNOTATED_CDS"/>
    <property type="molecule type" value="Genomic_DNA"/>
</dbReference>
<keyword evidence="6" id="KW-1185">Reference proteome</keyword>
<feature type="DNA-binding region" description="HMG box" evidence="2">
    <location>
        <begin position="166"/>
        <end position="229"/>
    </location>
</feature>
<dbReference type="GO" id="GO:0003677">
    <property type="term" value="F:DNA binding"/>
    <property type="evidence" value="ECO:0007669"/>
    <property type="project" value="UniProtKB-UniRule"/>
</dbReference>
<feature type="coiled-coil region" evidence="3">
    <location>
        <begin position="100"/>
        <end position="158"/>
    </location>
</feature>
<reference evidence="6" key="1">
    <citation type="submission" date="2011-05" db="EMBL/GenBank/DDBJ databases">
        <authorList>
            <person name="Richards S.R."/>
            <person name="Qu J."/>
            <person name="Jiang H."/>
            <person name="Jhangiani S.N."/>
            <person name="Agravi P."/>
            <person name="Goodspeed R."/>
            <person name="Gross S."/>
            <person name="Mandapat C."/>
            <person name="Jackson L."/>
            <person name="Mathew T."/>
            <person name="Pu L."/>
            <person name="Thornton R."/>
            <person name="Saada N."/>
            <person name="Wilczek-Boney K.B."/>
            <person name="Lee S."/>
            <person name="Kovar C."/>
            <person name="Wu Y."/>
            <person name="Scherer S.E."/>
            <person name="Worley K.C."/>
            <person name="Muzny D.M."/>
            <person name="Gibbs R."/>
        </authorList>
    </citation>
    <scope>NUCLEOTIDE SEQUENCE</scope>
    <source>
        <strain evidence="6">Brora</strain>
    </source>
</reference>
<dbReference type="PANTHER" id="PTHR48112">
    <property type="entry name" value="HIGH MOBILITY GROUP PROTEIN DSP1"/>
    <property type="match status" value="1"/>
</dbReference>
<evidence type="ECO:0000259" key="4">
    <source>
        <dbReference type="PROSITE" id="PS50118"/>
    </source>
</evidence>
<dbReference type="PhylomeDB" id="T1IWX7"/>
<evidence type="ECO:0000256" key="3">
    <source>
        <dbReference type="SAM" id="Coils"/>
    </source>
</evidence>
<dbReference type="InterPro" id="IPR009071">
    <property type="entry name" value="HMG_box_dom"/>
</dbReference>
<feature type="DNA-binding region" description="HMG box" evidence="2">
    <location>
        <begin position="54"/>
        <end position="122"/>
    </location>
</feature>
<reference evidence="5" key="2">
    <citation type="submission" date="2015-02" db="UniProtKB">
        <authorList>
            <consortium name="EnsemblMetazoa"/>
        </authorList>
    </citation>
    <scope>IDENTIFICATION</scope>
</reference>
<dbReference type="PROSITE" id="PS50118">
    <property type="entry name" value="HMG_BOX_2"/>
    <property type="match status" value="2"/>
</dbReference>
<dbReference type="AlphaFoldDB" id="T1IWX7"/>
<dbReference type="Gene3D" id="1.10.30.10">
    <property type="entry name" value="High mobility group box domain"/>
    <property type="match status" value="2"/>
</dbReference>
<evidence type="ECO:0000313" key="5">
    <source>
        <dbReference type="EnsemblMetazoa" id="SMAR005704-PA"/>
    </source>
</evidence>
<dbReference type="SUPFAM" id="SSF47095">
    <property type="entry name" value="HMG-box"/>
    <property type="match status" value="2"/>
</dbReference>
<accession>T1IWX7</accession>
<feature type="domain" description="HMG box" evidence="4">
    <location>
        <begin position="166"/>
        <end position="229"/>
    </location>
</feature>